<keyword evidence="1" id="KW-0489">Methyltransferase</keyword>
<evidence type="ECO:0000313" key="1">
    <source>
        <dbReference type="EMBL" id="MBB5271042.1"/>
    </source>
</evidence>
<accession>A0A7W8HFS0</accession>
<sequence length="238" mass="25900">MSMDSGSAGAVADSPYSGRDNLDAMRSAVRYNRFLEQLVARHAPPGNGPVLDFGAGLGDFALALKRRGLDVSCLEVDASLAARAQAGGLHTVMAIDEISPQSLHYAYSLNVLEHIEDDRAALTGLRTRLQSGARVLVYVPAFQVLYSEMDRLVGHHRRYTRRSLEAALSGAGFRVEFSRYVDTLGFAASLLYRAISGSGTLTADSIARYDRLVFPLSRMLDSLTDRWIGKNVYAVAVV</sequence>
<comment type="caution">
    <text evidence="1">The sequence shown here is derived from an EMBL/GenBank/DDBJ whole genome shotgun (WGS) entry which is preliminary data.</text>
</comment>
<name>A0A7W8HFS0_9BURK</name>
<organism evidence="1 2">
    <name type="scientific">Quisquiliibacterium transsilvanicum</name>
    <dbReference type="NCBI Taxonomy" id="1549638"/>
    <lineage>
        <taxon>Bacteria</taxon>
        <taxon>Pseudomonadati</taxon>
        <taxon>Pseudomonadota</taxon>
        <taxon>Betaproteobacteria</taxon>
        <taxon>Burkholderiales</taxon>
        <taxon>Burkholderiaceae</taxon>
        <taxon>Quisquiliibacterium</taxon>
    </lineage>
</organism>
<keyword evidence="1" id="KW-0808">Transferase</keyword>
<dbReference type="Gene3D" id="3.40.50.150">
    <property type="entry name" value="Vaccinia Virus protein VP39"/>
    <property type="match status" value="1"/>
</dbReference>
<dbReference type="AlphaFoldDB" id="A0A7W8HFS0"/>
<dbReference type="EMBL" id="JACHGB010000002">
    <property type="protein sequence ID" value="MBB5271042.1"/>
    <property type="molecule type" value="Genomic_DNA"/>
</dbReference>
<evidence type="ECO:0000313" key="2">
    <source>
        <dbReference type="Proteomes" id="UP000532440"/>
    </source>
</evidence>
<dbReference type="GO" id="GO:0032259">
    <property type="term" value="P:methylation"/>
    <property type="evidence" value="ECO:0007669"/>
    <property type="project" value="UniProtKB-KW"/>
</dbReference>
<dbReference type="InterPro" id="IPR029063">
    <property type="entry name" value="SAM-dependent_MTases_sf"/>
</dbReference>
<proteinExistence type="predicted"/>
<gene>
    <name evidence="1" type="ORF">HNQ70_001046</name>
</gene>
<protein>
    <submittedName>
        <fullName evidence="1">SAM-dependent methyltransferase</fullName>
    </submittedName>
</protein>
<dbReference type="Pfam" id="PF13489">
    <property type="entry name" value="Methyltransf_23"/>
    <property type="match status" value="1"/>
</dbReference>
<dbReference type="GO" id="GO:0008168">
    <property type="term" value="F:methyltransferase activity"/>
    <property type="evidence" value="ECO:0007669"/>
    <property type="project" value="UniProtKB-KW"/>
</dbReference>
<keyword evidence="2" id="KW-1185">Reference proteome</keyword>
<reference evidence="1 2" key="1">
    <citation type="submission" date="2020-08" db="EMBL/GenBank/DDBJ databases">
        <title>Genomic Encyclopedia of Type Strains, Phase IV (KMG-IV): sequencing the most valuable type-strain genomes for metagenomic binning, comparative biology and taxonomic classification.</title>
        <authorList>
            <person name="Goeker M."/>
        </authorList>
    </citation>
    <scope>NUCLEOTIDE SEQUENCE [LARGE SCALE GENOMIC DNA]</scope>
    <source>
        <strain evidence="1 2">DSM 29781</strain>
    </source>
</reference>
<dbReference type="SUPFAM" id="SSF53335">
    <property type="entry name" value="S-adenosyl-L-methionine-dependent methyltransferases"/>
    <property type="match status" value="1"/>
</dbReference>
<dbReference type="RefSeq" id="WP_183964960.1">
    <property type="nucleotide sequence ID" value="NZ_BAABEW010000017.1"/>
</dbReference>
<dbReference type="Proteomes" id="UP000532440">
    <property type="component" value="Unassembled WGS sequence"/>
</dbReference>